<keyword evidence="3" id="KW-1185">Reference proteome</keyword>
<comment type="caution">
    <text evidence="2">The sequence shown here is derived from an EMBL/GenBank/DDBJ whole genome shotgun (WGS) entry which is preliminary data.</text>
</comment>
<gene>
    <name evidence="2" type="ORF">CIPAW_04G115600</name>
</gene>
<evidence type="ECO:0000256" key="1">
    <source>
        <dbReference type="SAM" id="MobiDB-lite"/>
    </source>
</evidence>
<feature type="region of interest" description="Disordered" evidence="1">
    <location>
        <begin position="33"/>
        <end position="52"/>
    </location>
</feature>
<evidence type="ECO:0000313" key="3">
    <source>
        <dbReference type="Proteomes" id="UP000811609"/>
    </source>
</evidence>
<protein>
    <submittedName>
        <fullName evidence="2">Uncharacterized protein</fullName>
    </submittedName>
</protein>
<name>A0A8T1QUI2_CARIL</name>
<sequence>MKYCTAPAWRRRWPRYMSTHACMRAKFVRRKRRKRAQGSIDLHTRQTAISES</sequence>
<proteinExistence type="predicted"/>
<organism evidence="2 3">
    <name type="scientific">Carya illinoinensis</name>
    <name type="common">Pecan</name>
    <dbReference type="NCBI Taxonomy" id="32201"/>
    <lineage>
        <taxon>Eukaryota</taxon>
        <taxon>Viridiplantae</taxon>
        <taxon>Streptophyta</taxon>
        <taxon>Embryophyta</taxon>
        <taxon>Tracheophyta</taxon>
        <taxon>Spermatophyta</taxon>
        <taxon>Magnoliopsida</taxon>
        <taxon>eudicotyledons</taxon>
        <taxon>Gunneridae</taxon>
        <taxon>Pentapetalae</taxon>
        <taxon>rosids</taxon>
        <taxon>fabids</taxon>
        <taxon>Fagales</taxon>
        <taxon>Juglandaceae</taxon>
        <taxon>Carya</taxon>
    </lineage>
</organism>
<accession>A0A8T1QUI2</accession>
<dbReference type="Proteomes" id="UP000811609">
    <property type="component" value="Chromosome 4"/>
</dbReference>
<dbReference type="EMBL" id="CM031812">
    <property type="protein sequence ID" value="KAG6657794.1"/>
    <property type="molecule type" value="Genomic_DNA"/>
</dbReference>
<reference evidence="2" key="1">
    <citation type="submission" date="2020-12" db="EMBL/GenBank/DDBJ databases">
        <title>WGS assembly of Carya illinoinensis cv. Pawnee.</title>
        <authorList>
            <person name="Platts A."/>
            <person name="Shu S."/>
            <person name="Wright S."/>
            <person name="Barry K."/>
            <person name="Edger P."/>
            <person name="Pires J.C."/>
            <person name="Schmutz J."/>
        </authorList>
    </citation>
    <scope>NUCLEOTIDE SEQUENCE</scope>
    <source>
        <tissue evidence="2">Leaf</tissue>
    </source>
</reference>
<dbReference type="AlphaFoldDB" id="A0A8T1QUI2"/>
<evidence type="ECO:0000313" key="2">
    <source>
        <dbReference type="EMBL" id="KAG6657794.1"/>
    </source>
</evidence>